<evidence type="ECO:0000256" key="8">
    <source>
        <dbReference type="ARBA" id="ARBA00022857"/>
    </source>
</evidence>
<name>A0ABP7N3B9_9ACTN</name>
<evidence type="ECO:0000256" key="10">
    <source>
        <dbReference type="ARBA" id="ARBA00023033"/>
    </source>
</evidence>
<dbReference type="Pfam" id="PF13434">
    <property type="entry name" value="Lys_Orn_oxgnase"/>
    <property type="match status" value="1"/>
</dbReference>
<evidence type="ECO:0000256" key="5">
    <source>
        <dbReference type="ARBA" id="ARBA00016406"/>
    </source>
</evidence>
<keyword evidence="8" id="KW-0521">NADP</keyword>
<comment type="similarity">
    <text evidence="3">Belongs to the lysine N(6)-hydroxylase/L-ornithine N(5)-oxygenase family.</text>
</comment>
<evidence type="ECO:0000256" key="9">
    <source>
        <dbReference type="ARBA" id="ARBA00023002"/>
    </source>
</evidence>
<keyword evidence="10" id="KW-0503">Monooxygenase</keyword>
<keyword evidence="18" id="KW-1185">Reference proteome</keyword>
<dbReference type="EMBL" id="BAABAJ010000022">
    <property type="protein sequence ID" value="GAA3935795.1"/>
    <property type="molecule type" value="Genomic_DNA"/>
</dbReference>
<evidence type="ECO:0000256" key="1">
    <source>
        <dbReference type="ARBA" id="ARBA00001974"/>
    </source>
</evidence>
<evidence type="ECO:0000256" key="11">
    <source>
        <dbReference type="ARBA" id="ARBA00029939"/>
    </source>
</evidence>
<comment type="pathway">
    <text evidence="2">Siderophore biosynthesis.</text>
</comment>
<feature type="region of interest" description="Disordered" evidence="16">
    <location>
        <begin position="441"/>
        <end position="460"/>
    </location>
</feature>
<evidence type="ECO:0000256" key="12">
    <source>
        <dbReference type="ARBA" id="ARBA00031158"/>
    </source>
</evidence>
<dbReference type="EC" id="1.14.13.59" evidence="4"/>
<dbReference type="Gene3D" id="3.50.50.60">
    <property type="entry name" value="FAD/NAD(P)-binding domain"/>
    <property type="match status" value="1"/>
</dbReference>
<proteinExistence type="inferred from homology"/>
<dbReference type="SUPFAM" id="SSF51905">
    <property type="entry name" value="FAD/NAD(P)-binding domain"/>
    <property type="match status" value="2"/>
</dbReference>
<dbReference type="RefSeq" id="WP_345286672.1">
    <property type="nucleotide sequence ID" value="NZ_BAABAJ010000022.1"/>
</dbReference>
<dbReference type="Proteomes" id="UP001501000">
    <property type="component" value="Unassembled WGS sequence"/>
</dbReference>
<organism evidence="17 18">
    <name type="scientific">Streptomyces gulbargensis</name>
    <dbReference type="NCBI Taxonomy" id="364901"/>
    <lineage>
        <taxon>Bacteria</taxon>
        <taxon>Bacillati</taxon>
        <taxon>Actinomycetota</taxon>
        <taxon>Actinomycetes</taxon>
        <taxon>Kitasatosporales</taxon>
        <taxon>Streptomycetaceae</taxon>
        <taxon>Streptomyces</taxon>
    </lineage>
</organism>
<evidence type="ECO:0000256" key="7">
    <source>
        <dbReference type="ARBA" id="ARBA00022827"/>
    </source>
</evidence>
<evidence type="ECO:0000313" key="18">
    <source>
        <dbReference type="Proteomes" id="UP001501000"/>
    </source>
</evidence>
<accession>A0ABP7N3B9</accession>
<sequence>MSAHPLYDVIAVGCGPSNLSLAALATEIPGLSLAVLERDTAMRWHPGLMLPGAQLQVSPWKDLVSLSSPTNPHSFLNYLVTTGRIHRFLVSSRSAVHRKEFEQYFAWAADRVGSVHFGQDVHAVERVPEGFRIHTPDTTWRARNLVLGHGQRPHVPAHTRPFLGPDVLHAHDFLKAPRRTGGARVLVVGGGQSAAEIVHHLLSAPGALPSELMWATGRIGLPPLDDSAFSNDWYTPGAVQRFHRAGPPARARLLDVLRYTSDGVSEGLLSDIYRRLYELDYLEDTAFGHAVLPGCRLERLGRLESGYEALLSGIEPGEEHTAVVDTVILATGYSSAAPEFLAPLLDELPRHDDGTFRTRADFRLDTATRPAGRGELVGTGGIWVQNAARHSHGVADPNLSLSTWRSATILNSLTGREVFKTDGFDTTFTFEPAAFVLGPSTPGAAPAATSTATEAGTLLP</sequence>
<reference evidence="18" key="1">
    <citation type="journal article" date="2019" name="Int. J. Syst. Evol. Microbiol.">
        <title>The Global Catalogue of Microorganisms (GCM) 10K type strain sequencing project: providing services to taxonomists for standard genome sequencing and annotation.</title>
        <authorList>
            <consortium name="The Broad Institute Genomics Platform"/>
            <consortium name="The Broad Institute Genome Sequencing Center for Infectious Disease"/>
            <person name="Wu L."/>
            <person name="Ma J."/>
        </authorList>
    </citation>
    <scope>NUCLEOTIDE SEQUENCE [LARGE SCALE GENOMIC DNA]</scope>
    <source>
        <strain evidence="18">JCM 16956</strain>
    </source>
</reference>
<evidence type="ECO:0000256" key="13">
    <source>
        <dbReference type="ARBA" id="ARBA00032493"/>
    </source>
</evidence>
<keyword evidence="6" id="KW-0285">Flavoprotein</keyword>
<dbReference type="InterPro" id="IPR025700">
    <property type="entry name" value="Lys/Orn_oxygenase"/>
</dbReference>
<evidence type="ECO:0000256" key="16">
    <source>
        <dbReference type="SAM" id="MobiDB-lite"/>
    </source>
</evidence>
<evidence type="ECO:0000256" key="15">
    <source>
        <dbReference type="ARBA" id="ARBA00048407"/>
    </source>
</evidence>
<comment type="catalytic activity">
    <reaction evidence="15">
        <text>L-lysine + NADPH + O2 = N(6)-hydroxy-L-lysine + NADP(+) + H2O</text>
        <dbReference type="Rhea" id="RHEA:23228"/>
        <dbReference type="ChEBI" id="CHEBI:15377"/>
        <dbReference type="ChEBI" id="CHEBI:15379"/>
        <dbReference type="ChEBI" id="CHEBI:32551"/>
        <dbReference type="ChEBI" id="CHEBI:57783"/>
        <dbReference type="ChEBI" id="CHEBI:57820"/>
        <dbReference type="ChEBI" id="CHEBI:58349"/>
        <dbReference type="EC" id="1.14.13.59"/>
    </reaction>
</comment>
<dbReference type="InterPro" id="IPR036188">
    <property type="entry name" value="FAD/NAD-bd_sf"/>
</dbReference>
<comment type="caution">
    <text evidence="17">The sequence shown here is derived from an EMBL/GenBank/DDBJ whole genome shotgun (WGS) entry which is preliminary data.</text>
</comment>
<evidence type="ECO:0000256" key="4">
    <source>
        <dbReference type="ARBA" id="ARBA00013076"/>
    </source>
</evidence>
<protein>
    <recommendedName>
        <fullName evidence="5">L-lysine N6-monooxygenase MbtG</fullName>
        <ecNumber evidence="4">1.14.13.59</ecNumber>
    </recommendedName>
    <alternativeName>
        <fullName evidence="14">Lysine 6-N-hydroxylase</fullName>
    </alternativeName>
    <alternativeName>
        <fullName evidence="13">Lysine N6-hydroxylase</fullName>
    </alternativeName>
    <alternativeName>
        <fullName evidence="11">Lysine-N-oxygenase</fullName>
    </alternativeName>
    <alternativeName>
        <fullName evidence="12">Mycobactin synthase protein G</fullName>
    </alternativeName>
</protein>
<comment type="cofactor">
    <cofactor evidence="1">
        <name>FAD</name>
        <dbReference type="ChEBI" id="CHEBI:57692"/>
    </cofactor>
</comment>
<evidence type="ECO:0000256" key="2">
    <source>
        <dbReference type="ARBA" id="ARBA00004924"/>
    </source>
</evidence>
<evidence type="ECO:0000256" key="3">
    <source>
        <dbReference type="ARBA" id="ARBA00007588"/>
    </source>
</evidence>
<evidence type="ECO:0000256" key="6">
    <source>
        <dbReference type="ARBA" id="ARBA00022630"/>
    </source>
</evidence>
<evidence type="ECO:0000313" key="17">
    <source>
        <dbReference type="EMBL" id="GAA3935795.1"/>
    </source>
</evidence>
<keyword evidence="7" id="KW-0274">FAD</keyword>
<dbReference type="PANTHER" id="PTHR42802:SF1">
    <property type="entry name" value="L-ORNITHINE N(5)-MONOOXYGENASE"/>
    <property type="match status" value="1"/>
</dbReference>
<dbReference type="PANTHER" id="PTHR42802">
    <property type="entry name" value="MONOOXYGENASE"/>
    <property type="match status" value="1"/>
</dbReference>
<gene>
    <name evidence="17" type="ORF">GCM10022244_50320</name>
</gene>
<keyword evidence="9" id="KW-0560">Oxidoreductase</keyword>
<evidence type="ECO:0000256" key="14">
    <source>
        <dbReference type="ARBA" id="ARBA00032738"/>
    </source>
</evidence>